<dbReference type="EMBL" id="PYJH01000094">
    <property type="protein sequence ID" value="PUE89629.1"/>
    <property type="molecule type" value="Genomic_DNA"/>
</dbReference>
<evidence type="ECO:0000313" key="1">
    <source>
        <dbReference type="EMBL" id="PUE89629.1"/>
    </source>
</evidence>
<name>A0AA45BU82_XANCM</name>
<dbReference type="RefSeq" id="WP_033836467.1">
    <property type="nucleotide sequence ID" value="NZ_CP013004.1"/>
</dbReference>
<dbReference type="Proteomes" id="UP000251513">
    <property type="component" value="Unassembled WGS sequence"/>
</dbReference>
<accession>A0AA45BU82</accession>
<proteinExistence type="predicted"/>
<dbReference type="AlphaFoldDB" id="A0AA45BU82"/>
<reference evidence="1 2" key="1">
    <citation type="submission" date="2018-03" db="EMBL/GenBank/DDBJ databases">
        <title>Sequencing of reference strains of Xanthomonas.</title>
        <authorList>
            <person name="Studholme D.J."/>
            <person name="Vicente J."/>
            <person name="Sarris P."/>
        </authorList>
    </citation>
    <scope>NUCLEOTIDE SEQUENCE [LARGE SCALE GENOMIC DNA]</scope>
    <source>
        <strain evidence="1 2">WHRI 5232</strain>
    </source>
</reference>
<gene>
    <name evidence="1" type="ORF">C7T86_23350</name>
</gene>
<evidence type="ECO:0000313" key="2">
    <source>
        <dbReference type="Proteomes" id="UP000251513"/>
    </source>
</evidence>
<sequence length="266" mass="30043">MDHQAIRAQMPTLVSGHVPRKIRKIKFRIHDGQPVVSALGLYVDPQPFEGKVIAKTDDAIVIKIGRTEFAVLDRRLATQEPDEGDKVHVKPYARRRFDGLRADTPEERTERTPDGTPYVVKTHILGSAPAKLPIPEPRCLELQELVQQLEQLPAPDGFRRITHLLVDANARDFTWVDPLPRDIIETPPAISFTVTTAKFQGQVTVLYERVGDLYAVESRRGDELVQRVDSVFFDTLGETLEHLIDDGTWRHIQVSVLSGRSKPTNH</sequence>
<comment type="caution">
    <text evidence="1">The sequence shown here is derived from an EMBL/GenBank/DDBJ whole genome shotgun (WGS) entry which is preliminary data.</text>
</comment>
<protein>
    <submittedName>
        <fullName evidence="1">GTPase</fullName>
    </submittedName>
</protein>
<organism evidence="1 2">
    <name type="scientific">Xanthomonas campestris pv. malvacearum</name>
    <dbReference type="NCBI Taxonomy" id="86040"/>
    <lineage>
        <taxon>Bacteria</taxon>
        <taxon>Pseudomonadati</taxon>
        <taxon>Pseudomonadota</taxon>
        <taxon>Gammaproteobacteria</taxon>
        <taxon>Lysobacterales</taxon>
        <taxon>Lysobacteraceae</taxon>
        <taxon>Xanthomonas</taxon>
    </lineage>
</organism>